<evidence type="ECO:0000256" key="2">
    <source>
        <dbReference type="ARBA" id="ARBA00023117"/>
    </source>
</evidence>
<dbReference type="AlphaFoldDB" id="A0AAV7YN35"/>
<dbReference type="SMART" id="SM00297">
    <property type="entry name" value="BROMO"/>
    <property type="match status" value="1"/>
</dbReference>
<dbReference type="PANTHER" id="PTHR45926">
    <property type="entry name" value="OSJNBA0053K19.4 PROTEIN"/>
    <property type="match status" value="1"/>
</dbReference>
<dbReference type="InterPro" id="IPR036427">
    <property type="entry name" value="Bromodomain-like_sf"/>
</dbReference>
<dbReference type="PRINTS" id="PR00503">
    <property type="entry name" value="BROMODOMAIN"/>
</dbReference>
<proteinExistence type="predicted"/>
<dbReference type="EMBL" id="JANTQA010000051">
    <property type="protein sequence ID" value="KAJ3430385.1"/>
    <property type="molecule type" value="Genomic_DNA"/>
</dbReference>
<dbReference type="Gene3D" id="1.20.1270.220">
    <property type="match status" value="1"/>
</dbReference>
<feature type="compositionally biased region" description="Acidic residues" evidence="5">
    <location>
        <begin position="165"/>
        <end position="174"/>
    </location>
</feature>
<evidence type="ECO:0000256" key="5">
    <source>
        <dbReference type="SAM" id="MobiDB-lite"/>
    </source>
</evidence>
<dbReference type="Pfam" id="PF00439">
    <property type="entry name" value="Bromodomain"/>
    <property type="match status" value="1"/>
</dbReference>
<dbReference type="InterPro" id="IPR038336">
    <property type="entry name" value="NET_sf"/>
</dbReference>
<dbReference type="InterPro" id="IPR001487">
    <property type="entry name" value="Bromodomain"/>
</dbReference>
<feature type="region of interest" description="Disordered" evidence="5">
    <location>
        <begin position="159"/>
        <end position="242"/>
    </location>
</feature>
<dbReference type="Gene3D" id="1.20.920.10">
    <property type="entry name" value="Bromodomain-like"/>
    <property type="match status" value="1"/>
</dbReference>
<dbReference type="PROSITE" id="PS50014">
    <property type="entry name" value="BROMODOMAIN_2"/>
    <property type="match status" value="1"/>
</dbReference>
<organism evidence="7 8">
    <name type="scientific">Anaeramoeba flamelloides</name>
    <dbReference type="NCBI Taxonomy" id="1746091"/>
    <lineage>
        <taxon>Eukaryota</taxon>
        <taxon>Metamonada</taxon>
        <taxon>Anaeramoebidae</taxon>
        <taxon>Anaeramoeba</taxon>
    </lineage>
</organism>
<dbReference type="CDD" id="cd04369">
    <property type="entry name" value="Bromodomain"/>
    <property type="match status" value="1"/>
</dbReference>
<evidence type="ECO:0000256" key="1">
    <source>
        <dbReference type="ARBA" id="ARBA00023015"/>
    </source>
</evidence>
<keyword evidence="2 4" id="KW-0103">Bromodomain</keyword>
<feature type="compositionally biased region" description="Basic and acidic residues" evidence="5">
    <location>
        <begin position="231"/>
        <end position="242"/>
    </location>
</feature>
<keyword evidence="3" id="KW-0804">Transcription</keyword>
<evidence type="ECO:0000313" key="8">
    <source>
        <dbReference type="Proteomes" id="UP001146793"/>
    </source>
</evidence>
<feature type="compositionally biased region" description="Basic residues" evidence="5">
    <location>
        <begin position="196"/>
        <end position="229"/>
    </location>
</feature>
<evidence type="ECO:0000256" key="3">
    <source>
        <dbReference type="ARBA" id="ARBA00023163"/>
    </source>
</evidence>
<dbReference type="Proteomes" id="UP001146793">
    <property type="component" value="Unassembled WGS sequence"/>
</dbReference>
<dbReference type="SUPFAM" id="SSF47370">
    <property type="entry name" value="Bromodomain"/>
    <property type="match status" value="1"/>
</dbReference>
<keyword evidence="1" id="KW-0805">Transcription regulation</keyword>
<gene>
    <name evidence="7" type="ORF">M0812_23391</name>
</gene>
<feature type="domain" description="Bromo" evidence="6">
    <location>
        <begin position="22"/>
        <end position="94"/>
    </location>
</feature>
<evidence type="ECO:0000256" key="4">
    <source>
        <dbReference type="PROSITE-ProRule" id="PRU00035"/>
    </source>
</evidence>
<dbReference type="Pfam" id="PF17035">
    <property type="entry name" value="BET"/>
    <property type="match status" value="1"/>
</dbReference>
<evidence type="ECO:0000259" key="6">
    <source>
        <dbReference type="PROSITE" id="PS50014"/>
    </source>
</evidence>
<dbReference type="InterPro" id="IPR027353">
    <property type="entry name" value="NET_dom"/>
</dbReference>
<reference evidence="7" key="1">
    <citation type="submission" date="2022-08" db="EMBL/GenBank/DDBJ databases">
        <title>Novel sulphate-reducing endosymbionts in the free-living metamonad Anaeramoeba.</title>
        <authorList>
            <person name="Jerlstrom-Hultqvist J."/>
            <person name="Cepicka I."/>
            <person name="Gallot-Lavallee L."/>
            <person name="Salas-Leiva D."/>
            <person name="Curtis B.A."/>
            <person name="Zahonova K."/>
            <person name="Pipaliya S."/>
            <person name="Dacks J."/>
            <person name="Roger A.J."/>
        </authorList>
    </citation>
    <scope>NUCLEOTIDE SEQUENCE</scope>
    <source>
        <strain evidence="7">Busselton2</strain>
    </source>
</reference>
<sequence>MFSKNNNTSQPLSPEELLIFFTTHELIIPFTQSISEIIETFPSYTTEIDQPIDLITISDNLKSGKYKTIYDLADGLRLMFRNAMAFNSPELEVYKAAETLLGILEEKIKPKKLNLKVIEPKSRSNRLLVPKFKKVSNRRITRSISTQFGFSSHQFKSNFRTNKSEDEEDNDEDFVLNKNRKRYKSKLSREQSFDRSRKRRNKKSKRKSRDRKRRHRKRHRHRHTKKNQKSKTNEKLREDRTIKSEEKVKVPLHAIKKDVKKIERIGIDYNIGNKSDYVYQAHKYAEDLAFDLFSILQNIDFEKRDIIRQKEKKKMSNKIPLLKETELKNQIKSYYTSKDYVHNNNCHKKYNNDNVDNTNTNTNINTDIQKPPHLIQTKPIPEKFTKETSTKEKQLKPQKTKKKTLSTYPVLTCGKMRIEKNNNYQLGQVPFYISESSFQNKFHSKLENEIKNLKSNVDFVKTTVEQGNIYNKNQIPNSPEIDHDLKLHEIVSFAPEIPQLNSEGLGKIFEIIVNGDPLLSGKNNINIDLASISNHCLKQIKKYLIKYKKNQEKFQYD</sequence>
<protein>
    <submittedName>
        <fullName evidence="7">Bromodomain-containing protein</fullName>
    </submittedName>
</protein>
<comment type="caution">
    <text evidence="7">The sequence shown here is derived from an EMBL/GenBank/DDBJ whole genome shotgun (WGS) entry which is preliminary data.</text>
</comment>
<name>A0AAV7YN35_9EUKA</name>
<evidence type="ECO:0000313" key="7">
    <source>
        <dbReference type="EMBL" id="KAJ3430385.1"/>
    </source>
</evidence>
<accession>A0AAV7YN35</accession>